<dbReference type="InterPro" id="IPR011029">
    <property type="entry name" value="DEATH-like_dom_sf"/>
</dbReference>
<evidence type="ECO:0000256" key="2">
    <source>
        <dbReference type="ARBA" id="ARBA00022499"/>
    </source>
</evidence>
<dbReference type="GO" id="GO:0008270">
    <property type="term" value="F:zinc ion binding"/>
    <property type="evidence" value="ECO:0007669"/>
    <property type="project" value="UniProtKB-KW"/>
</dbReference>
<dbReference type="GO" id="GO:0000978">
    <property type="term" value="F:RNA polymerase II cis-regulatory region sequence-specific DNA binding"/>
    <property type="evidence" value="ECO:0007669"/>
    <property type="project" value="TreeGrafter"/>
</dbReference>
<keyword evidence="5" id="KW-0479">Metal-binding</keyword>
<dbReference type="Proteomes" id="UP000683360">
    <property type="component" value="Unassembled WGS sequence"/>
</dbReference>
<dbReference type="CDD" id="cd01671">
    <property type="entry name" value="CARD"/>
    <property type="match status" value="1"/>
</dbReference>
<keyword evidence="2" id="KW-1017">Isopeptide bond</keyword>
<dbReference type="AlphaFoldDB" id="A0A8S3VS66"/>
<feature type="domain" description="C2H2-type" evidence="14">
    <location>
        <begin position="217"/>
        <end position="241"/>
    </location>
</feature>
<keyword evidence="8" id="KW-0862">Zinc</keyword>
<evidence type="ECO:0000256" key="9">
    <source>
        <dbReference type="ARBA" id="ARBA00022843"/>
    </source>
</evidence>
<name>A0A8S3VS66_MYTED</name>
<dbReference type="GO" id="GO:0005634">
    <property type="term" value="C:nucleus"/>
    <property type="evidence" value="ECO:0007669"/>
    <property type="project" value="UniProtKB-SubCell"/>
</dbReference>
<dbReference type="Pfam" id="PF13912">
    <property type="entry name" value="zf-C2H2_6"/>
    <property type="match status" value="1"/>
</dbReference>
<keyword evidence="4" id="KW-0399">Innate immunity</keyword>
<dbReference type="InterPro" id="IPR036236">
    <property type="entry name" value="Znf_C2H2_sf"/>
</dbReference>
<dbReference type="FunFam" id="3.30.160.60:FF:000145">
    <property type="entry name" value="Zinc finger protein 574"/>
    <property type="match status" value="1"/>
</dbReference>
<keyword evidence="7 13" id="KW-0863">Zinc-finger</keyword>
<sequence length="383" mass="43425">MKGDLLDKVEPMDICGYLYQKGCLEQSGMDEIRAVYDSKGKCQGFSRIVFIMQRRVDNWSGMFMEALVESGREDIKVKMDPAATAAIQVPYPVMAYTGLLLSEFNESLGLGCEVLLDDNCTADLNNNKSVDQEESIEISDYVPVISTNEYMDSEPAISTNDQSNIHVDVLISTGEHSNIEPSPSTEAKEVHCDVCNKKFSTKANLKRHIRRHNGSMLECSECSKQFDTKYHLENHRKLSHTAFNYKCSKCPKTFKSRVGLKNHENQHINRFKYLCPQCGKGFNYTADIEGHKSMHEGTKPHSCDKCGAKFTNIRNKRRHVFSCGVKVKGSNCDICNKSFKCPRYLAEHAKGHENPERFQCSTCGTFYKFRASLYKHSKKTGHN</sequence>
<evidence type="ECO:0000259" key="14">
    <source>
        <dbReference type="PROSITE" id="PS50157"/>
    </source>
</evidence>
<accession>A0A8S3VS66</accession>
<evidence type="ECO:0000256" key="13">
    <source>
        <dbReference type="PROSITE-ProRule" id="PRU00042"/>
    </source>
</evidence>
<dbReference type="InterPro" id="IPR013087">
    <property type="entry name" value="Znf_C2H2_type"/>
</dbReference>
<dbReference type="Pfam" id="PF16739">
    <property type="entry name" value="CARD_2"/>
    <property type="match status" value="1"/>
</dbReference>
<proteinExistence type="predicted"/>
<evidence type="ECO:0000256" key="6">
    <source>
        <dbReference type="ARBA" id="ARBA00022737"/>
    </source>
</evidence>
<evidence type="ECO:0000256" key="12">
    <source>
        <dbReference type="ARBA" id="ARBA00023242"/>
    </source>
</evidence>
<dbReference type="GO" id="GO:0045087">
    <property type="term" value="P:innate immune response"/>
    <property type="evidence" value="ECO:0007669"/>
    <property type="project" value="UniProtKB-KW"/>
</dbReference>
<dbReference type="Pfam" id="PF12874">
    <property type="entry name" value="zf-met"/>
    <property type="match status" value="1"/>
</dbReference>
<keyword evidence="12" id="KW-0539">Nucleus</keyword>
<evidence type="ECO:0000256" key="10">
    <source>
        <dbReference type="ARBA" id="ARBA00022859"/>
    </source>
</evidence>
<gene>
    <name evidence="15" type="ORF">MEDL_68979</name>
</gene>
<evidence type="ECO:0000256" key="7">
    <source>
        <dbReference type="ARBA" id="ARBA00022771"/>
    </source>
</evidence>
<dbReference type="SUPFAM" id="SSF57667">
    <property type="entry name" value="beta-beta-alpha zinc fingers"/>
    <property type="match status" value="4"/>
</dbReference>
<dbReference type="GO" id="GO:0003700">
    <property type="term" value="F:DNA-binding transcription factor activity"/>
    <property type="evidence" value="ECO:0007669"/>
    <property type="project" value="TreeGrafter"/>
</dbReference>
<dbReference type="PANTHER" id="PTHR24390:SF159">
    <property type="entry name" value="GROWTH FACTOR INDEPENDENT 1 TRANSCRIPTIONAL REPRESSOR"/>
    <property type="match status" value="1"/>
</dbReference>
<dbReference type="Pfam" id="PF00096">
    <property type="entry name" value="zf-C2H2"/>
    <property type="match status" value="3"/>
</dbReference>
<dbReference type="PROSITE" id="PS00028">
    <property type="entry name" value="ZINC_FINGER_C2H2_1"/>
    <property type="match status" value="6"/>
</dbReference>
<evidence type="ECO:0000313" key="16">
    <source>
        <dbReference type="Proteomes" id="UP000683360"/>
    </source>
</evidence>
<feature type="domain" description="C2H2-type" evidence="14">
    <location>
        <begin position="190"/>
        <end position="217"/>
    </location>
</feature>
<dbReference type="PROSITE" id="PS50157">
    <property type="entry name" value="ZINC_FINGER_C2H2_2"/>
    <property type="match status" value="6"/>
</dbReference>
<comment type="caution">
    <text evidence="15">The sequence shown here is derived from an EMBL/GenBank/DDBJ whole genome shotgun (WGS) entry which is preliminary data.</text>
</comment>
<comment type="subcellular location">
    <subcellularLocation>
        <location evidence="1">Nucleus</location>
    </subcellularLocation>
</comment>
<dbReference type="EMBL" id="CAJPWZ010003331">
    <property type="protein sequence ID" value="CAG2257676.1"/>
    <property type="molecule type" value="Genomic_DNA"/>
</dbReference>
<evidence type="ECO:0000256" key="8">
    <source>
        <dbReference type="ARBA" id="ARBA00022833"/>
    </source>
</evidence>
<dbReference type="OrthoDB" id="6127988at2759"/>
<dbReference type="SMART" id="SM00355">
    <property type="entry name" value="ZnF_C2H2"/>
    <property type="match status" value="7"/>
</dbReference>
<feature type="domain" description="C2H2-type" evidence="14">
    <location>
        <begin position="358"/>
        <end position="383"/>
    </location>
</feature>
<evidence type="ECO:0000256" key="11">
    <source>
        <dbReference type="ARBA" id="ARBA00023125"/>
    </source>
</evidence>
<dbReference type="Gene3D" id="1.10.533.10">
    <property type="entry name" value="Death Domain, Fas"/>
    <property type="match status" value="1"/>
</dbReference>
<evidence type="ECO:0000313" key="15">
    <source>
        <dbReference type="EMBL" id="CAG2257676.1"/>
    </source>
</evidence>
<keyword evidence="6" id="KW-0677">Repeat</keyword>
<keyword evidence="3" id="KW-0597">Phosphoprotein</keyword>
<keyword evidence="16" id="KW-1185">Reference proteome</keyword>
<dbReference type="InterPro" id="IPR031964">
    <property type="entry name" value="CARD_dom"/>
</dbReference>
<keyword evidence="10" id="KW-0391">Immunity</keyword>
<dbReference type="PANTHER" id="PTHR24390">
    <property type="entry name" value="ZINC FINGER PROTEIN"/>
    <property type="match status" value="1"/>
</dbReference>
<evidence type="ECO:0000256" key="5">
    <source>
        <dbReference type="ARBA" id="ARBA00022723"/>
    </source>
</evidence>
<keyword evidence="9" id="KW-0832">Ubl conjugation</keyword>
<protein>
    <submittedName>
        <fullName evidence="15">KRAB</fullName>
    </submittedName>
</protein>
<feature type="domain" description="C2H2-type" evidence="14">
    <location>
        <begin position="330"/>
        <end position="357"/>
    </location>
</feature>
<feature type="domain" description="C2H2-type" evidence="14">
    <location>
        <begin position="245"/>
        <end position="272"/>
    </location>
</feature>
<reference evidence="15" key="1">
    <citation type="submission" date="2021-03" db="EMBL/GenBank/DDBJ databases">
        <authorList>
            <person name="Bekaert M."/>
        </authorList>
    </citation>
    <scope>NUCLEOTIDE SEQUENCE</scope>
</reference>
<evidence type="ECO:0000256" key="4">
    <source>
        <dbReference type="ARBA" id="ARBA00022588"/>
    </source>
</evidence>
<evidence type="ECO:0000256" key="1">
    <source>
        <dbReference type="ARBA" id="ARBA00004123"/>
    </source>
</evidence>
<evidence type="ECO:0000256" key="3">
    <source>
        <dbReference type="ARBA" id="ARBA00022553"/>
    </source>
</evidence>
<dbReference type="Gene3D" id="3.30.160.60">
    <property type="entry name" value="Classic Zinc Finger"/>
    <property type="match status" value="4"/>
</dbReference>
<keyword evidence="11" id="KW-0238">DNA-binding</keyword>
<dbReference type="GO" id="GO:0005737">
    <property type="term" value="C:cytoplasm"/>
    <property type="evidence" value="ECO:0007669"/>
    <property type="project" value="UniProtKB-ARBA"/>
</dbReference>
<feature type="domain" description="C2H2-type" evidence="14">
    <location>
        <begin position="273"/>
        <end position="300"/>
    </location>
</feature>
<dbReference type="GO" id="GO:0006357">
    <property type="term" value="P:regulation of transcription by RNA polymerase II"/>
    <property type="evidence" value="ECO:0007669"/>
    <property type="project" value="TreeGrafter"/>
</dbReference>
<organism evidence="15 16">
    <name type="scientific">Mytilus edulis</name>
    <name type="common">Blue mussel</name>
    <dbReference type="NCBI Taxonomy" id="6550"/>
    <lineage>
        <taxon>Eukaryota</taxon>
        <taxon>Metazoa</taxon>
        <taxon>Spiralia</taxon>
        <taxon>Lophotrochozoa</taxon>
        <taxon>Mollusca</taxon>
        <taxon>Bivalvia</taxon>
        <taxon>Autobranchia</taxon>
        <taxon>Pteriomorphia</taxon>
        <taxon>Mytilida</taxon>
        <taxon>Mytiloidea</taxon>
        <taxon>Mytilidae</taxon>
        <taxon>Mytilinae</taxon>
        <taxon>Mytilus</taxon>
    </lineage>
</organism>